<reference evidence="5 6" key="1">
    <citation type="submission" date="2019-03" db="EMBL/GenBank/DDBJ databases">
        <title>Deep-cultivation of Planctomycetes and their phenomic and genomic characterization uncovers novel biology.</title>
        <authorList>
            <person name="Wiegand S."/>
            <person name="Jogler M."/>
            <person name="Boedeker C."/>
            <person name="Pinto D."/>
            <person name="Vollmers J."/>
            <person name="Rivas-Marin E."/>
            <person name="Kohn T."/>
            <person name="Peeters S.H."/>
            <person name="Heuer A."/>
            <person name="Rast P."/>
            <person name="Oberbeckmann S."/>
            <person name="Bunk B."/>
            <person name="Jeske O."/>
            <person name="Meyerdierks A."/>
            <person name="Storesund J.E."/>
            <person name="Kallscheuer N."/>
            <person name="Luecker S."/>
            <person name="Lage O.M."/>
            <person name="Pohl T."/>
            <person name="Merkel B.J."/>
            <person name="Hornburger P."/>
            <person name="Mueller R.-W."/>
            <person name="Bruemmer F."/>
            <person name="Labrenz M."/>
            <person name="Spormann A.M."/>
            <person name="Op den Camp H."/>
            <person name="Overmann J."/>
            <person name="Amann R."/>
            <person name="Jetten M.S.M."/>
            <person name="Mascher T."/>
            <person name="Medema M.H."/>
            <person name="Devos D.P."/>
            <person name="Kaster A.-K."/>
            <person name="Ovreas L."/>
            <person name="Rohde M."/>
            <person name="Galperin M.Y."/>
            <person name="Jogler C."/>
        </authorList>
    </citation>
    <scope>NUCLEOTIDE SEQUENCE [LARGE SCALE GENOMIC DNA]</scope>
    <source>
        <strain evidence="5 6">Enr13</strain>
    </source>
</reference>
<dbReference type="Gene3D" id="3.90.1510.10">
    <property type="entry name" value="Glycerate kinase, domain 2"/>
    <property type="match status" value="1"/>
</dbReference>
<dbReference type="InterPro" id="IPR004381">
    <property type="entry name" value="Glycerate_kinase"/>
</dbReference>
<dbReference type="GO" id="GO:0008887">
    <property type="term" value="F:glycerate kinase activity"/>
    <property type="evidence" value="ECO:0007669"/>
    <property type="project" value="UniProtKB-UniRule"/>
</dbReference>
<proteinExistence type="inferred from homology"/>
<evidence type="ECO:0000313" key="6">
    <source>
        <dbReference type="Proteomes" id="UP000319004"/>
    </source>
</evidence>
<organism evidence="5 6">
    <name type="scientific">Stieleria neptunia</name>
    <dbReference type="NCBI Taxonomy" id="2527979"/>
    <lineage>
        <taxon>Bacteria</taxon>
        <taxon>Pseudomonadati</taxon>
        <taxon>Planctomycetota</taxon>
        <taxon>Planctomycetia</taxon>
        <taxon>Pirellulales</taxon>
        <taxon>Pirellulaceae</taxon>
        <taxon>Stieleria</taxon>
    </lineage>
</organism>
<dbReference type="GO" id="GO:0043798">
    <property type="term" value="F:glycerate 2-kinase activity"/>
    <property type="evidence" value="ECO:0007669"/>
    <property type="project" value="UniProtKB-EC"/>
</dbReference>
<sequence length="376" mass="39212">MNVLIIPDKFKGSLTGTEVIEAIEAGLRRFDSGVQTHSITASDGGDGFLDAIRKSDPSVAAIECETTDPLGRPIRAEYGLDASRGTAYIEMARASGMELLSAQQRDPSRTSTLGTGTLIADALLRGAKTLYIGLGGSATNDGGIGIAEALGYRFLDADGATLPTTGGSLDQIASIDASDVLPELSSARVFAINDVANPLLGPEGAAAVYGPQKGADREMVARLDRGLDRLQQIVRRDLQLDVADVPGAGAAGGTGYGLKAFLHAEFLSGIEFVLSLTGVESLLSGGTIDWIVTGEGKIDDQTAYGKLVRGVADVGEKYRVPVAALCGVLALEKASVEDLGLTRVRQIHDPVRSVDETIRHAKVLLIDAAEQLLKAG</sequence>
<evidence type="ECO:0000256" key="2">
    <source>
        <dbReference type="ARBA" id="ARBA00022679"/>
    </source>
</evidence>
<dbReference type="AlphaFoldDB" id="A0A518HX82"/>
<evidence type="ECO:0000256" key="4">
    <source>
        <dbReference type="PIRNR" id="PIRNR006078"/>
    </source>
</evidence>
<dbReference type="Gene3D" id="3.40.50.10350">
    <property type="entry name" value="Glycerate kinase, domain 1"/>
    <property type="match status" value="1"/>
</dbReference>
<dbReference type="EMBL" id="CP037423">
    <property type="protein sequence ID" value="QDV45451.1"/>
    <property type="molecule type" value="Genomic_DNA"/>
</dbReference>
<evidence type="ECO:0000313" key="5">
    <source>
        <dbReference type="EMBL" id="QDV45451.1"/>
    </source>
</evidence>
<dbReference type="PANTHER" id="PTHR21599">
    <property type="entry name" value="GLYCERATE KINASE"/>
    <property type="match status" value="1"/>
</dbReference>
<dbReference type="Pfam" id="PF02595">
    <property type="entry name" value="Gly_kinase"/>
    <property type="match status" value="1"/>
</dbReference>
<accession>A0A518HX82</accession>
<dbReference type="InterPro" id="IPR036129">
    <property type="entry name" value="Glycerate_kinase_sf"/>
</dbReference>
<dbReference type="KEGG" id="snep:Enr13x_53300"/>
<dbReference type="GO" id="GO:0031388">
    <property type="term" value="P:organic acid phosphorylation"/>
    <property type="evidence" value="ECO:0007669"/>
    <property type="project" value="UniProtKB-UniRule"/>
</dbReference>
<gene>
    <name evidence="5" type="primary">garK</name>
    <name evidence="5" type="ORF">Enr13x_53300</name>
</gene>
<dbReference type="EC" id="2.7.1.165" evidence="5"/>
<keyword evidence="3 4" id="KW-0418">Kinase</keyword>
<dbReference type="PANTHER" id="PTHR21599:SF0">
    <property type="entry name" value="GLYCERATE KINASE"/>
    <property type="match status" value="1"/>
</dbReference>
<dbReference type="OrthoDB" id="9774290at2"/>
<dbReference type="SUPFAM" id="SSF110738">
    <property type="entry name" value="Glycerate kinase I"/>
    <property type="match status" value="1"/>
</dbReference>
<evidence type="ECO:0000256" key="1">
    <source>
        <dbReference type="ARBA" id="ARBA00006284"/>
    </source>
</evidence>
<evidence type="ECO:0000256" key="3">
    <source>
        <dbReference type="ARBA" id="ARBA00022777"/>
    </source>
</evidence>
<keyword evidence="6" id="KW-1185">Reference proteome</keyword>
<dbReference type="RefSeq" id="WP_145389604.1">
    <property type="nucleotide sequence ID" value="NZ_CP037423.1"/>
</dbReference>
<dbReference type="NCBIfam" id="TIGR00045">
    <property type="entry name" value="glycerate kinase"/>
    <property type="match status" value="1"/>
</dbReference>
<protein>
    <submittedName>
        <fullName evidence="5">Glycerate 2-kinase</fullName>
        <ecNumber evidence="5">2.7.1.165</ecNumber>
    </submittedName>
</protein>
<keyword evidence="2 4" id="KW-0808">Transferase</keyword>
<dbReference type="Proteomes" id="UP000319004">
    <property type="component" value="Chromosome"/>
</dbReference>
<dbReference type="InterPro" id="IPR018193">
    <property type="entry name" value="Glyc_kinase_flavodox-like_fold"/>
</dbReference>
<name>A0A518HX82_9BACT</name>
<dbReference type="PIRSF" id="PIRSF006078">
    <property type="entry name" value="GlxK"/>
    <property type="match status" value="1"/>
</dbReference>
<comment type="similarity">
    <text evidence="1 4">Belongs to the glycerate kinase type-1 family.</text>
</comment>
<dbReference type="InterPro" id="IPR018197">
    <property type="entry name" value="Glycerate_kinase_RE-like"/>
</dbReference>